<dbReference type="HAMAP" id="MF_01038">
    <property type="entry name" value="GpmI"/>
    <property type="match status" value="1"/>
</dbReference>
<dbReference type="Gene3D" id="3.40.1450.10">
    <property type="entry name" value="BPG-independent phosphoglycerate mutase, domain B"/>
    <property type="match status" value="1"/>
</dbReference>
<feature type="binding site" evidence="10 12">
    <location>
        <position position="190"/>
    </location>
    <ligand>
        <name>substrate</name>
    </ligand>
</feature>
<dbReference type="PANTHER" id="PTHR31637">
    <property type="entry name" value="2,3-BISPHOSPHOGLYCERATE-INDEPENDENT PHOSPHOGLYCERATE MUTASE"/>
    <property type="match status" value="1"/>
</dbReference>
<dbReference type="InterPro" id="IPR017850">
    <property type="entry name" value="Alkaline_phosphatase_core_sf"/>
</dbReference>
<feature type="binding site" evidence="10 12">
    <location>
        <position position="121"/>
    </location>
    <ligand>
        <name>substrate</name>
    </ligand>
</feature>
<sequence>MNPLVLLILDGWGIGPPGPGNAISLSHLEHIPKLWNSYPHTQLSAAGEAVGLPPNEDGNTETGHLNIGAGRVVYQDLPRINMAITDGTFFKNDAFIAAIRFAKQHSSNLHILGLLSDSGVHANCDHLYALLALVEKEAKDIPVYLHLFTDGRDSPPQAGGQFVAEVEDMCRRIGVGKIATIMGRYFAMDRDLRWDRTEKAYDSLTAIPLKTAASAKAAVNQAYAEKMTDEFIEPIGILDSSGHALPRIGTNDAVIFYNYRIDRPRQLTRAFVLPNFESEVPPPSFDPYAVKYYHKHIVEESDQSKPFIRKVVLANLFFVTMTEYDRHLPVTVAFPPQRVHNPIGKALSEENIRQLRVSETEKERFVGYYFNGQRGELYPGEDRMIIPSPKVATYDLKPEMSAWELTDKLLERLNLHVYTFVVVNFANPDMVAHTGNIPAAIKACEITDTCVGRIVRQVLALGGTCVITADHGNVEEMLGPDGSMDTEHSQYPVPFIIIDHMFEGYPQILPKGKLADIAPTILSHMRLRIPTEMTGKNLLVDMPML</sequence>
<dbReference type="SUPFAM" id="SSF53649">
    <property type="entry name" value="Alkaline phosphatase-like"/>
    <property type="match status" value="1"/>
</dbReference>
<evidence type="ECO:0000256" key="10">
    <source>
        <dbReference type="HAMAP-Rule" id="MF_01038"/>
    </source>
</evidence>
<evidence type="ECO:0000256" key="3">
    <source>
        <dbReference type="ARBA" id="ARBA00002315"/>
    </source>
</evidence>
<keyword evidence="7 10" id="KW-0324">Glycolysis</keyword>
<comment type="cofactor">
    <cofactor evidence="2">
        <name>Mn(2+)</name>
        <dbReference type="ChEBI" id="CHEBI:29035"/>
    </cofactor>
</comment>
<evidence type="ECO:0000256" key="1">
    <source>
        <dbReference type="ARBA" id="ARBA00000370"/>
    </source>
</evidence>
<dbReference type="Pfam" id="PF01676">
    <property type="entry name" value="Metalloenzyme"/>
    <property type="match status" value="1"/>
</dbReference>
<evidence type="ECO:0000256" key="4">
    <source>
        <dbReference type="ARBA" id="ARBA00004798"/>
    </source>
</evidence>
<feature type="binding site" evidence="10 12">
    <location>
        <position position="362"/>
    </location>
    <ligand>
        <name>substrate</name>
    </ligand>
</feature>
<keyword evidence="6 13" id="KW-0479">Metal-binding</keyword>
<dbReference type="InterPro" id="IPR006124">
    <property type="entry name" value="Metalloenzyme"/>
</dbReference>
<feature type="binding site" evidence="13">
    <location>
        <position position="429"/>
    </location>
    <ligand>
        <name>Mn(2+)</name>
        <dbReference type="ChEBI" id="CHEBI:29035"/>
        <label>1</label>
    </ligand>
</feature>
<comment type="caution">
    <text evidence="10">Lacks conserved residue(s) required for the propagation of feature annotation.</text>
</comment>
<dbReference type="EC" id="5.4.2.12" evidence="10 11"/>
<feature type="binding site" evidence="13">
    <location>
        <position position="488"/>
    </location>
    <ligand>
        <name>Mn(2+)</name>
        <dbReference type="ChEBI" id="CHEBI:29035"/>
        <label>1</label>
    </ligand>
</feature>
<dbReference type="InterPro" id="IPR011258">
    <property type="entry name" value="BPG-indep_PGM_N"/>
</dbReference>
<evidence type="ECO:0000256" key="11">
    <source>
        <dbReference type="NCBIfam" id="TIGR01307"/>
    </source>
</evidence>
<comment type="pathway">
    <text evidence="4 10">Carbohydrate degradation; glycolysis; pyruvate from D-glyceraldehyde 3-phosphate: step 3/5.</text>
</comment>
<reference evidence="16 17" key="1">
    <citation type="journal article" date="2015" name="Nature">
        <title>rRNA introns, odd ribosomes, and small enigmatic genomes across a large radiation of phyla.</title>
        <authorList>
            <person name="Brown C.T."/>
            <person name="Hug L.A."/>
            <person name="Thomas B.C."/>
            <person name="Sharon I."/>
            <person name="Castelle C.J."/>
            <person name="Singh A."/>
            <person name="Wilkins M.J."/>
            <person name="Williams K.H."/>
            <person name="Banfield J.F."/>
        </authorList>
    </citation>
    <scope>NUCLEOTIDE SEQUENCE [LARGE SCALE GENOMIC DNA]</scope>
</reference>
<dbReference type="SUPFAM" id="SSF64158">
    <property type="entry name" value="2,3-Bisphosphoglycerate-independent phosphoglycerate mutase, substrate-binding domain"/>
    <property type="match status" value="1"/>
</dbReference>
<organism evidence="16 17">
    <name type="scientific">Candidatus Gottesmanbacteria bacterium GW2011_GWA1_47_8</name>
    <dbReference type="NCBI Taxonomy" id="1618438"/>
    <lineage>
        <taxon>Bacteria</taxon>
        <taxon>Candidatus Gottesmaniibacteriota</taxon>
    </lineage>
</organism>
<evidence type="ECO:0000256" key="2">
    <source>
        <dbReference type="ARBA" id="ARBA00001936"/>
    </source>
</evidence>
<dbReference type="GO" id="GO:0006096">
    <property type="term" value="P:glycolytic process"/>
    <property type="evidence" value="ECO:0007669"/>
    <property type="project" value="UniProtKB-UniRule"/>
</dbReference>
<comment type="similarity">
    <text evidence="5 10">Belongs to the BPG-independent phosphoglycerate mutase family.</text>
</comment>
<evidence type="ECO:0000313" key="16">
    <source>
        <dbReference type="EMBL" id="KKU80950.1"/>
    </source>
</evidence>
<evidence type="ECO:0000256" key="12">
    <source>
        <dbReference type="PIRSR" id="PIRSR001492-2"/>
    </source>
</evidence>
<feature type="binding site" evidence="10 12">
    <location>
        <position position="184"/>
    </location>
    <ligand>
        <name>substrate</name>
    </ligand>
</feature>
<keyword evidence="8 13" id="KW-0464">Manganese</keyword>
<dbReference type="Gene3D" id="3.40.720.10">
    <property type="entry name" value="Alkaline Phosphatase, subunit A"/>
    <property type="match status" value="1"/>
</dbReference>
<gene>
    <name evidence="10" type="primary">gpmI</name>
    <name evidence="16" type="ORF">UY08_C0005G0007</name>
</gene>
<evidence type="ECO:0000256" key="7">
    <source>
        <dbReference type="ARBA" id="ARBA00023152"/>
    </source>
</evidence>
<dbReference type="Proteomes" id="UP000034212">
    <property type="component" value="Unassembled WGS sequence"/>
</dbReference>
<dbReference type="GO" id="GO:0030145">
    <property type="term" value="F:manganese ion binding"/>
    <property type="evidence" value="ECO:0007669"/>
    <property type="project" value="InterPro"/>
</dbReference>
<dbReference type="GO" id="GO:0006007">
    <property type="term" value="P:glucose catabolic process"/>
    <property type="evidence" value="ECO:0007669"/>
    <property type="project" value="InterPro"/>
</dbReference>
<dbReference type="CDD" id="cd16010">
    <property type="entry name" value="iPGM"/>
    <property type="match status" value="1"/>
</dbReference>
<dbReference type="PANTHER" id="PTHR31637:SF0">
    <property type="entry name" value="2,3-BISPHOSPHOGLYCERATE-INDEPENDENT PHOSPHOGLYCERATE MUTASE"/>
    <property type="match status" value="1"/>
</dbReference>
<name>A0A0G1WFF2_9BACT</name>
<accession>A0A0G1WFF2</accession>
<dbReference type="PATRIC" id="fig|1618438.3.peg.125"/>
<comment type="catalytic activity">
    <reaction evidence="1 10">
        <text>(2R)-2-phosphoglycerate = (2R)-3-phosphoglycerate</text>
        <dbReference type="Rhea" id="RHEA:15901"/>
        <dbReference type="ChEBI" id="CHEBI:58272"/>
        <dbReference type="ChEBI" id="CHEBI:58289"/>
        <dbReference type="EC" id="5.4.2.12"/>
    </reaction>
</comment>
<feature type="binding site" evidence="13">
    <location>
        <position position="433"/>
    </location>
    <ligand>
        <name>Mn(2+)</name>
        <dbReference type="ChEBI" id="CHEBI:29035"/>
        <label>1</label>
    </ligand>
</feature>
<feature type="binding site" evidence="13">
    <location>
        <position position="470"/>
    </location>
    <ligand>
        <name>Mn(2+)</name>
        <dbReference type="ChEBI" id="CHEBI:29035"/>
        <label>2</label>
    </ligand>
</feature>
<evidence type="ECO:0000259" key="14">
    <source>
        <dbReference type="Pfam" id="PF01676"/>
    </source>
</evidence>
<feature type="domain" description="BPG-independent PGAM N-terminal" evidence="15">
    <location>
        <begin position="80"/>
        <end position="325"/>
    </location>
</feature>
<dbReference type="InterPro" id="IPR036646">
    <property type="entry name" value="PGAM_B_sf"/>
</dbReference>
<evidence type="ECO:0000256" key="5">
    <source>
        <dbReference type="ARBA" id="ARBA00008819"/>
    </source>
</evidence>
<comment type="caution">
    <text evidence="16">The sequence shown here is derived from an EMBL/GenBank/DDBJ whole genome shotgun (WGS) entry which is preliminary data.</text>
</comment>
<evidence type="ECO:0000256" key="6">
    <source>
        <dbReference type="ARBA" id="ARBA00022723"/>
    </source>
</evidence>
<evidence type="ECO:0000313" key="17">
    <source>
        <dbReference type="Proteomes" id="UP000034212"/>
    </source>
</evidence>
<dbReference type="GO" id="GO:0004619">
    <property type="term" value="F:phosphoglycerate mutase activity"/>
    <property type="evidence" value="ECO:0007669"/>
    <property type="project" value="UniProtKB-UniRule"/>
</dbReference>
<proteinExistence type="inferred from homology"/>
<dbReference type="NCBIfam" id="TIGR01307">
    <property type="entry name" value="pgm_bpd_ind"/>
    <property type="match status" value="1"/>
</dbReference>
<dbReference type="UniPathway" id="UPA00109">
    <property type="reaction ID" value="UER00186"/>
</dbReference>
<evidence type="ECO:0000256" key="9">
    <source>
        <dbReference type="ARBA" id="ARBA00023235"/>
    </source>
</evidence>
<protein>
    <recommendedName>
        <fullName evidence="10 11">2,3-bisphosphoglycerate-independent phosphoglycerate mutase</fullName>
        <shortName evidence="10">BPG-independent PGAM</shortName>
        <shortName evidence="10">Phosphoglyceromutase</shortName>
        <shortName evidence="10">iPGM</shortName>
        <ecNumber evidence="10 11">5.4.2.12</ecNumber>
    </recommendedName>
</protein>
<dbReference type="FunFam" id="3.40.1450.10:FF:000002">
    <property type="entry name" value="2,3-bisphosphoglycerate-independent phosphoglycerate mutase"/>
    <property type="match status" value="1"/>
</dbReference>
<comment type="function">
    <text evidence="3 10">Catalyzes the interconversion of 2-phosphoglycerate and 3-phosphoglycerate.</text>
</comment>
<dbReference type="EMBL" id="LCOQ01000005">
    <property type="protein sequence ID" value="KKU80950.1"/>
    <property type="molecule type" value="Genomic_DNA"/>
</dbReference>
<feature type="binding site" evidence="13">
    <location>
        <position position="10"/>
    </location>
    <ligand>
        <name>Mn(2+)</name>
        <dbReference type="ChEBI" id="CHEBI:29035"/>
        <label>2</label>
    </ligand>
</feature>
<evidence type="ECO:0000259" key="15">
    <source>
        <dbReference type="Pfam" id="PF06415"/>
    </source>
</evidence>
<feature type="binding site" evidence="10 12">
    <location>
        <begin position="152"/>
        <end position="153"/>
    </location>
    <ligand>
        <name>substrate</name>
    </ligand>
</feature>
<comment type="subunit">
    <text evidence="10">Monomer.</text>
</comment>
<dbReference type="AlphaFoldDB" id="A0A0G1WFF2"/>
<dbReference type="GO" id="GO:0005829">
    <property type="term" value="C:cytosol"/>
    <property type="evidence" value="ECO:0007669"/>
    <property type="project" value="TreeGrafter"/>
</dbReference>
<feature type="binding site" evidence="13">
    <location>
        <position position="471"/>
    </location>
    <ligand>
        <name>Mn(2+)</name>
        <dbReference type="ChEBI" id="CHEBI:29035"/>
        <label>2</label>
    </ligand>
</feature>
<dbReference type="Pfam" id="PF06415">
    <property type="entry name" value="iPGM_N"/>
    <property type="match status" value="1"/>
</dbReference>
<feature type="domain" description="Metalloenzyme" evidence="14">
    <location>
        <begin position="3"/>
        <end position="527"/>
    </location>
</feature>
<keyword evidence="9 10" id="KW-0413">Isomerase</keyword>
<evidence type="ECO:0000256" key="8">
    <source>
        <dbReference type="ARBA" id="ARBA00023211"/>
    </source>
</evidence>
<evidence type="ECO:0000256" key="13">
    <source>
        <dbReference type="PIRSR" id="PIRSR001492-3"/>
    </source>
</evidence>
<feature type="binding site" evidence="10 12">
    <location>
        <begin position="260"/>
        <end position="263"/>
    </location>
    <ligand>
        <name>substrate</name>
    </ligand>
</feature>
<dbReference type="InterPro" id="IPR005995">
    <property type="entry name" value="Pgm_bpd_ind"/>
</dbReference>
<dbReference type="PIRSF" id="PIRSF001492">
    <property type="entry name" value="IPGAM"/>
    <property type="match status" value="1"/>
</dbReference>